<proteinExistence type="predicted"/>
<keyword evidence="2" id="KW-0442">Lipid degradation</keyword>
<gene>
    <name evidence="6" type="ORF">Scani_13380</name>
</gene>
<dbReference type="GO" id="GO:0003847">
    <property type="term" value="F:1-alkyl-2-acetylglycerophosphocholine esterase activity"/>
    <property type="evidence" value="ECO:0007669"/>
    <property type="project" value="TreeGrafter"/>
</dbReference>
<reference evidence="6 7" key="1">
    <citation type="submission" date="2019-12" db="EMBL/GenBank/DDBJ databases">
        <title>Whole genome shotgun sequence of Streptomyces caniferus NBRC 15389.</title>
        <authorList>
            <person name="Ichikawa N."/>
            <person name="Kimura A."/>
            <person name="Kitahashi Y."/>
            <person name="Komaki H."/>
            <person name="Tamura T."/>
        </authorList>
    </citation>
    <scope>NUCLEOTIDE SEQUENCE [LARGE SCALE GENOMIC DNA]</scope>
    <source>
        <strain evidence="6 7">NBRC 15389</strain>
    </source>
</reference>
<evidence type="ECO:0000256" key="5">
    <source>
        <dbReference type="SAM" id="SignalP"/>
    </source>
</evidence>
<dbReference type="RefSeq" id="WP_159470850.1">
    <property type="nucleotide sequence ID" value="NZ_BAAATH010000046.1"/>
</dbReference>
<dbReference type="AlphaFoldDB" id="A0A640S1P1"/>
<organism evidence="6 7">
    <name type="scientific">Streptomyces caniferus</name>
    <dbReference type="NCBI Taxonomy" id="285557"/>
    <lineage>
        <taxon>Bacteria</taxon>
        <taxon>Bacillati</taxon>
        <taxon>Actinomycetota</taxon>
        <taxon>Actinomycetes</taxon>
        <taxon>Kitasatosporales</taxon>
        <taxon>Streptomycetaceae</taxon>
        <taxon>Streptomyces</taxon>
    </lineage>
</organism>
<protein>
    <submittedName>
        <fullName evidence="6">Lipase</fullName>
    </submittedName>
</protein>
<evidence type="ECO:0000313" key="6">
    <source>
        <dbReference type="EMBL" id="GFE05070.1"/>
    </source>
</evidence>
<dbReference type="Proteomes" id="UP000435837">
    <property type="component" value="Unassembled WGS sequence"/>
</dbReference>
<accession>A0A640S1P1</accession>
<comment type="caution">
    <text evidence="6">The sequence shown here is derived from an EMBL/GenBank/DDBJ whole genome shotgun (WGS) entry which is preliminary data.</text>
</comment>
<keyword evidence="5" id="KW-0732">Signal</keyword>
<dbReference type="GO" id="GO:0016042">
    <property type="term" value="P:lipid catabolic process"/>
    <property type="evidence" value="ECO:0007669"/>
    <property type="project" value="UniProtKB-KW"/>
</dbReference>
<dbReference type="PANTHER" id="PTHR10272:SF0">
    <property type="entry name" value="PLATELET-ACTIVATING FACTOR ACETYLHYDROLASE"/>
    <property type="match status" value="1"/>
</dbReference>
<keyword evidence="3" id="KW-0443">Lipid metabolism</keyword>
<evidence type="ECO:0000256" key="1">
    <source>
        <dbReference type="ARBA" id="ARBA00022801"/>
    </source>
</evidence>
<dbReference type="SUPFAM" id="SSF53474">
    <property type="entry name" value="alpha/beta-Hydrolases"/>
    <property type="match status" value="1"/>
</dbReference>
<feature type="region of interest" description="Disordered" evidence="4">
    <location>
        <begin position="62"/>
        <end position="85"/>
    </location>
</feature>
<dbReference type="InterPro" id="IPR029058">
    <property type="entry name" value="AB_hydrolase_fold"/>
</dbReference>
<evidence type="ECO:0000256" key="4">
    <source>
        <dbReference type="SAM" id="MobiDB-lite"/>
    </source>
</evidence>
<keyword evidence="1" id="KW-0378">Hydrolase</keyword>
<evidence type="ECO:0000256" key="2">
    <source>
        <dbReference type="ARBA" id="ARBA00022963"/>
    </source>
</evidence>
<evidence type="ECO:0000313" key="7">
    <source>
        <dbReference type="Proteomes" id="UP000435837"/>
    </source>
</evidence>
<dbReference type="PANTHER" id="PTHR10272">
    <property type="entry name" value="PLATELET-ACTIVATING FACTOR ACETYLHYDROLASE"/>
    <property type="match status" value="1"/>
</dbReference>
<feature type="signal peptide" evidence="5">
    <location>
        <begin position="1"/>
        <end position="23"/>
    </location>
</feature>
<dbReference type="EMBL" id="BLIN01000002">
    <property type="protein sequence ID" value="GFE05070.1"/>
    <property type="molecule type" value="Genomic_DNA"/>
</dbReference>
<dbReference type="OrthoDB" id="569821at2"/>
<dbReference type="Gene3D" id="3.40.50.1820">
    <property type="entry name" value="alpha/beta hydrolase"/>
    <property type="match status" value="1"/>
</dbReference>
<evidence type="ECO:0000256" key="3">
    <source>
        <dbReference type="ARBA" id="ARBA00023098"/>
    </source>
</evidence>
<sequence length="437" mass="45440">MIRFRRSAIGLLLALALPLPLAAGDSAFAAPSPRAAHGSPVVPAASLAIPAASLAVSAPSPTLAAETRGGPAAHSAPLELPRPTGPYAVGRDTLHLTDAQRRDPWVPSAGARELMATMYYPARPGTGGAPTSYMTTEEAQLLLKGSELADVLPAEQLAGTRTHARTGARAVGGHHPLVVLSPGFALHRATLSLLSEELASRGYVVALLDHAYESLGTAFPGGRTLTCVACDTVKDAPKDDQLALMAKVATGRAADISFVIDTLTAAPHGPHGPARRYSSMIDPKRTGVAGHSIGGNSAATAMAADRRIRAGINMDGGFSAPVPPSGLNGRPFLMLGNLSGHAPDGKEGSWLPNWRRLDGWKRWLTVRDAGHFTFIDLPVLGAQLGIPDPTAPIPGKRAGEITRTYAGAFFDQQLRGIPQPVLDGPSAANPEVVFHTP</sequence>
<name>A0A640S1P1_9ACTN</name>
<dbReference type="Pfam" id="PF03403">
    <property type="entry name" value="PAF-AH_p_II"/>
    <property type="match status" value="1"/>
</dbReference>
<feature type="chain" id="PRO_5039017936" evidence="5">
    <location>
        <begin position="24"/>
        <end position="437"/>
    </location>
</feature>